<dbReference type="InterPro" id="IPR009057">
    <property type="entry name" value="Homeodomain-like_sf"/>
</dbReference>
<evidence type="ECO:0000256" key="5">
    <source>
        <dbReference type="SAM" id="MobiDB-lite"/>
    </source>
</evidence>
<dbReference type="GO" id="GO:0003700">
    <property type="term" value="F:DNA-binding transcription factor activity"/>
    <property type="evidence" value="ECO:0007669"/>
    <property type="project" value="TreeGrafter"/>
</dbReference>
<dbReference type="InterPro" id="IPR041490">
    <property type="entry name" value="KstR2_TetR_C"/>
</dbReference>
<dbReference type="PRINTS" id="PR00455">
    <property type="entry name" value="HTHTETR"/>
</dbReference>
<accession>A0AAU7JCN1</accession>
<keyword evidence="2 4" id="KW-0238">DNA-binding</keyword>
<feature type="compositionally biased region" description="Low complexity" evidence="5">
    <location>
        <begin position="1"/>
        <end position="18"/>
    </location>
</feature>
<evidence type="ECO:0000256" key="1">
    <source>
        <dbReference type="ARBA" id="ARBA00023015"/>
    </source>
</evidence>
<dbReference type="PANTHER" id="PTHR30055:SF234">
    <property type="entry name" value="HTH-TYPE TRANSCRIPTIONAL REGULATOR BETI"/>
    <property type="match status" value="1"/>
</dbReference>
<name>A0AAU7JCN1_9HYPH</name>
<evidence type="ECO:0000256" key="4">
    <source>
        <dbReference type="PROSITE-ProRule" id="PRU00335"/>
    </source>
</evidence>
<dbReference type="SUPFAM" id="SSF46689">
    <property type="entry name" value="Homeodomain-like"/>
    <property type="match status" value="1"/>
</dbReference>
<dbReference type="Pfam" id="PF17932">
    <property type="entry name" value="TetR_C_24"/>
    <property type="match status" value="1"/>
</dbReference>
<keyword evidence="1" id="KW-0805">Transcription regulation</keyword>
<feature type="domain" description="HTH tetR-type" evidence="6">
    <location>
        <begin position="19"/>
        <end position="79"/>
    </location>
</feature>
<dbReference type="GO" id="GO:0000976">
    <property type="term" value="F:transcription cis-regulatory region binding"/>
    <property type="evidence" value="ECO:0007669"/>
    <property type="project" value="TreeGrafter"/>
</dbReference>
<dbReference type="Gene3D" id="1.10.357.10">
    <property type="entry name" value="Tetracycline Repressor, domain 2"/>
    <property type="match status" value="1"/>
</dbReference>
<dbReference type="InterPro" id="IPR001647">
    <property type="entry name" value="HTH_TetR"/>
</dbReference>
<dbReference type="InterPro" id="IPR036271">
    <property type="entry name" value="Tet_transcr_reg_TetR-rel_C_sf"/>
</dbReference>
<dbReference type="PANTHER" id="PTHR30055">
    <property type="entry name" value="HTH-TYPE TRANSCRIPTIONAL REGULATOR RUTR"/>
    <property type="match status" value="1"/>
</dbReference>
<evidence type="ECO:0000313" key="7">
    <source>
        <dbReference type="EMBL" id="XBO37960.1"/>
    </source>
</evidence>
<dbReference type="Pfam" id="PF00440">
    <property type="entry name" value="TetR_N"/>
    <property type="match status" value="1"/>
</dbReference>
<dbReference type="RefSeq" id="WP_406854786.1">
    <property type="nucleotide sequence ID" value="NZ_CP157484.1"/>
</dbReference>
<gene>
    <name evidence="7" type="ORF">ABEG18_19895</name>
</gene>
<sequence length="217" mass="23211">MSTPAAVARSRAPRAADPAQRRDEILATAAECFMVNGFDATSIDMIARRMGATKGLIYHHYPAKADLFFAVIDYGMDLCFAAAEPAARQEGDGAARLLAVLEAHAMTMMESVAFQKVNTQGVEMHLHGASTPGQRAMLARLTGRRDAFEALIGGVVADGVRDGSLAVDDAPLAVKTLLGAINWMTIWYRPRPTDTPESRRGVAGRIARTLLAGVASR</sequence>
<evidence type="ECO:0000256" key="2">
    <source>
        <dbReference type="ARBA" id="ARBA00023125"/>
    </source>
</evidence>
<evidence type="ECO:0000259" key="6">
    <source>
        <dbReference type="PROSITE" id="PS50977"/>
    </source>
</evidence>
<feature type="region of interest" description="Disordered" evidence="5">
    <location>
        <begin position="1"/>
        <end position="20"/>
    </location>
</feature>
<dbReference type="SUPFAM" id="SSF48498">
    <property type="entry name" value="Tetracyclin repressor-like, C-terminal domain"/>
    <property type="match status" value="1"/>
</dbReference>
<reference evidence="7" key="1">
    <citation type="submission" date="2024-05" db="EMBL/GenBank/DDBJ databases">
        <authorList>
            <person name="Kim S."/>
            <person name="Heo J."/>
            <person name="Choi H."/>
            <person name="Choi Y."/>
            <person name="Kwon S.-W."/>
            <person name="Kim Y."/>
        </authorList>
    </citation>
    <scope>NUCLEOTIDE SEQUENCE</scope>
    <source>
        <strain evidence="7">KACC 23698</strain>
    </source>
</reference>
<proteinExistence type="predicted"/>
<dbReference type="Gene3D" id="1.10.10.60">
    <property type="entry name" value="Homeodomain-like"/>
    <property type="match status" value="1"/>
</dbReference>
<dbReference type="AlphaFoldDB" id="A0AAU7JCN1"/>
<dbReference type="InterPro" id="IPR050109">
    <property type="entry name" value="HTH-type_TetR-like_transc_reg"/>
</dbReference>
<keyword evidence="3" id="KW-0804">Transcription</keyword>
<dbReference type="EMBL" id="CP157484">
    <property type="protein sequence ID" value="XBO37960.1"/>
    <property type="molecule type" value="Genomic_DNA"/>
</dbReference>
<feature type="DNA-binding region" description="H-T-H motif" evidence="4">
    <location>
        <begin position="42"/>
        <end position="61"/>
    </location>
</feature>
<dbReference type="PROSITE" id="PS50977">
    <property type="entry name" value="HTH_TETR_2"/>
    <property type="match status" value="1"/>
</dbReference>
<evidence type="ECO:0000256" key="3">
    <source>
        <dbReference type="ARBA" id="ARBA00023163"/>
    </source>
</evidence>
<protein>
    <submittedName>
        <fullName evidence="7">TetR/AcrR family transcriptional regulator</fullName>
    </submittedName>
</protein>
<organism evidence="7">
    <name type="scientific">Alsobacter sp. KACC 23698</name>
    <dbReference type="NCBI Taxonomy" id="3149229"/>
    <lineage>
        <taxon>Bacteria</taxon>
        <taxon>Pseudomonadati</taxon>
        <taxon>Pseudomonadota</taxon>
        <taxon>Alphaproteobacteria</taxon>
        <taxon>Hyphomicrobiales</taxon>
        <taxon>Alsobacteraceae</taxon>
        <taxon>Alsobacter</taxon>
    </lineage>
</organism>